<sequence>MKLNVSFALLALLFLTIATAMREVASQKQKGCASVRCRDNYECYEGKCYRRPTGVSCANIRCRGECRDYPPPSRCV</sequence>
<keyword evidence="3" id="KW-1185">Reference proteome</keyword>
<comment type="caution">
    <text evidence="2">The sequence shown here is derived from an EMBL/GenBank/DDBJ whole genome shotgun (WGS) entry which is preliminary data.</text>
</comment>
<feature type="signal peptide" evidence="1">
    <location>
        <begin position="1"/>
        <end position="20"/>
    </location>
</feature>
<feature type="chain" id="PRO_5044759281" evidence="1">
    <location>
        <begin position="21"/>
        <end position="76"/>
    </location>
</feature>
<evidence type="ECO:0000256" key="1">
    <source>
        <dbReference type="SAM" id="SignalP"/>
    </source>
</evidence>
<proteinExistence type="predicted"/>
<gene>
    <name evidence="2" type="ORF">TKK_001736</name>
</gene>
<accession>A0ABD2XMJ7</accession>
<name>A0ABD2XMJ7_9HYME</name>
<evidence type="ECO:0000313" key="2">
    <source>
        <dbReference type="EMBL" id="KAL3406405.1"/>
    </source>
</evidence>
<dbReference type="AlphaFoldDB" id="A0ABD2XMJ7"/>
<protein>
    <submittedName>
        <fullName evidence="2">Uncharacterized protein</fullName>
    </submittedName>
</protein>
<reference evidence="2 3" key="1">
    <citation type="journal article" date="2024" name="bioRxiv">
        <title>A reference genome for Trichogramma kaykai: A tiny desert-dwelling parasitoid wasp with competing sex-ratio distorters.</title>
        <authorList>
            <person name="Culotta J."/>
            <person name="Lindsey A.R."/>
        </authorList>
    </citation>
    <scope>NUCLEOTIDE SEQUENCE [LARGE SCALE GENOMIC DNA]</scope>
    <source>
        <strain evidence="2 3">KSX58</strain>
    </source>
</reference>
<organism evidence="2 3">
    <name type="scientific">Trichogramma kaykai</name>
    <dbReference type="NCBI Taxonomy" id="54128"/>
    <lineage>
        <taxon>Eukaryota</taxon>
        <taxon>Metazoa</taxon>
        <taxon>Ecdysozoa</taxon>
        <taxon>Arthropoda</taxon>
        <taxon>Hexapoda</taxon>
        <taxon>Insecta</taxon>
        <taxon>Pterygota</taxon>
        <taxon>Neoptera</taxon>
        <taxon>Endopterygota</taxon>
        <taxon>Hymenoptera</taxon>
        <taxon>Apocrita</taxon>
        <taxon>Proctotrupomorpha</taxon>
        <taxon>Chalcidoidea</taxon>
        <taxon>Trichogrammatidae</taxon>
        <taxon>Trichogramma</taxon>
    </lineage>
</organism>
<keyword evidence="1" id="KW-0732">Signal</keyword>
<dbReference type="EMBL" id="JBJJXI010000019">
    <property type="protein sequence ID" value="KAL3406405.1"/>
    <property type="molecule type" value="Genomic_DNA"/>
</dbReference>
<evidence type="ECO:0000313" key="3">
    <source>
        <dbReference type="Proteomes" id="UP001627154"/>
    </source>
</evidence>
<dbReference type="Proteomes" id="UP001627154">
    <property type="component" value="Unassembled WGS sequence"/>
</dbReference>